<gene>
    <name evidence="2" type="ORF">CKJAJONC_00210</name>
</gene>
<dbReference type="AlphaFoldDB" id="A0A5K1J2E1"/>
<accession>A0A5K1J2E1</accession>
<reference evidence="2 3" key="1">
    <citation type="submission" date="2019-10" db="EMBL/GenBank/DDBJ databases">
        <authorList>
            <person name="Wolf R A."/>
        </authorList>
    </citation>
    <scope>NUCLEOTIDE SEQUENCE [LARGE SCALE GENOMIC DNA]</scope>
    <source>
        <strain evidence="2">Collinsella_aerofaciens_DSM_13712</strain>
    </source>
</reference>
<dbReference type="Pfam" id="PF10137">
    <property type="entry name" value="CAP12-PCTIR_TIR"/>
    <property type="match status" value="1"/>
</dbReference>
<proteinExistence type="predicted"/>
<evidence type="ECO:0000313" key="3">
    <source>
        <dbReference type="Proteomes" id="UP000368032"/>
    </source>
</evidence>
<evidence type="ECO:0000259" key="1">
    <source>
        <dbReference type="Pfam" id="PF10137"/>
    </source>
</evidence>
<organism evidence="2 3">
    <name type="scientific">Collinsella aerofaciens</name>
    <dbReference type="NCBI Taxonomy" id="74426"/>
    <lineage>
        <taxon>Bacteria</taxon>
        <taxon>Bacillati</taxon>
        <taxon>Actinomycetota</taxon>
        <taxon>Coriobacteriia</taxon>
        <taxon>Coriobacteriales</taxon>
        <taxon>Coriobacteriaceae</taxon>
        <taxon>Collinsella</taxon>
    </lineage>
</organism>
<protein>
    <submittedName>
        <fullName evidence="2">Putative nucleotide-binding protein containing TIR-like domain protein</fullName>
    </submittedName>
</protein>
<dbReference type="GO" id="GO:0050135">
    <property type="term" value="F:NADP+ nucleosidase activity"/>
    <property type="evidence" value="ECO:0007669"/>
    <property type="project" value="InterPro"/>
</dbReference>
<dbReference type="RefSeq" id="WP_152068005.1">
    <property type="nucleotide sequence ID" value="NZ_CABWIF010000022.1"/>
</dbReference>
<feature type="domain" description="CD-NTase-associated protein 12/Pycsar effector protein TIR" evidence="1">
    <location>
        <begin position="112"/>
        <end position="229"/>
    </location>
</feature>
<sequence>MSDFEILLQLCETADELSKKYISSSSPDFKAWKTKADRLLIRRFGEDSYEFNSFNKIRYSLSIFASSTPESAFVDACADGLRKAKAVLETYLDEFSAEGETGSTANVGDYSKVFIVHGHNGELRERVARIIERQGLTAVILNEQSNQGKTIIEKLEIEGDAAGAVCLFTADDEGRAQAEQSAKPRARQNVVFEAGYFIGRLGRENVAILVDKGIEIPSDLQGVVYTGSDNWEFGLLKELKSMGYSIDFNKIVF</sequence>
<dbReference type="Proteomes" id="UP000368032">
    <property type="component" value="Unassembled WGS sequence"/>
</dbReference>
<dbReference type="InterPro" id="IPR019302">
    <property type="entry name" value="CAP12/PCTIR_TIR_dom"/>
</dbReference>
<evidence type="ECO:0000313" key="2">
    <source>
        <dbReference type="EMBL" id="VWL96770.1"/>
    </source>
</evidence>
<name>A0A5K1J2E1_9ACTN</name>
<dbReference type="EMBL" id="CABWIF010000022">
    <property type="protein sequence ID" value="VWL96770.1"/>
    <property type="molecule type" value="Genomic_DNA"/>
</dbReference>